<sequence length="355" mass="37620">MPTIAELAERYSARLAGDGKAQVSSFAPLNQAGVGQLAFLANPLYRNEAAASKAAGLIVSEADYEFLCADGANTQRSYLIHKNPYALFARIAQEFAKDAIPKYLPGIHPSAVIEPGADVSDSAHIGPLCFVGKGAKIGARSVLVSQVHVGENATIGDDALLYPNVTIYYNCQLGLRNIIHSGTVIGSDGFGFAPDLAAGEWVKVPQTGRVVIGNDVEIGSNTSVDRGAMADTRIDDGCKIDNLVQIAHNAHIGALTVIAGNTAIAGSTTIGKMCMIGGSTSFAGHIQIADRTTISGGTSIMKSIVEPGQQYTSVFPMLPHRDWEKTAVLVRGLDKMRQKIKDLEQQIKTITQDKK</sequence>
<keyword evidence="11" id="KW-1185">Reference proteome</keyword>
<dbReference type="PROSITE" id="PS00101">
    <property type="entry name" value="HEXAPEP_TRANSFERASES"/>
    <property type="match status" value="1"/>
</dbReference>
<dbReference type="Gene3D" id="1.20.5.170">
    <property type="match status" value="1"/>
</dbReference>
<dbReference type="EMBL" id="FYEX01000002">
    <property type="protein sequence ID" value="SNC71487.1"/>
    <property type="molecule type" value="Genomic_DNA"/>
</dbReference>
<dbReference type="CDD" id="cd03352">
    <property type="entry name" value="LbH_LpxD"/>
    <property type="match status" value="1"/>
</dbReference>
<comment type="similarity">
    <text evidence="7">Belongs to the transferase hexapeptide repeat family. LpxD subfamily.</text>
</comment>
<dbReference type="Gene3D" id="3.40.1390.10">
    <property type="entry name" value="MurE/MurF, N-terminal domain"/>
    <property type="match status" value="1"/>
</dbReference>
<dbReference type="PANTHER" id="PTHR43378">
    <property type="entry name" value="UDP-3-O-ACYLGLUCOSAMINE N-ACYLTRANSFERASE"/>
    <property type="match status" value="1"/>
</dbReference>
<dbReference type="GO" id="GO:0016020">
    <property type="term" value="C:membrane"/>
    <property type="evidence" value="ECO:0007669"/>
    <property type="project" value="GOC"/>
</dbReference>
<evidence type="ECO:0000256" key="3">
    <source>
        <dbReference type="ARBA" id="ARBA00022679"/>
    </source>
</evidence>
<comment type="subunit">
    <text evidence="7">Homotrimer.</text>
</comment>
<keyword evidence="1 7" id="KW-0444">Lipid biosynthesis</keyword>
<evidence type="ECO:0000256" key="5">
    <source>
        <dbReference type="ARBA" id="ARBA00023098"/>
    </source>
</evidence>
<comment type="function">
    <text evidence="7">Catalyzes the N-acylation of UDP-3-O-acylglucosamine using 3-hydroxyacyl-ACP as the acyl donor. Is involved in the biosynthesis of lipid A, a phosphorylated glycolipid that anchors the lipopolysaccharide to the outer membrane of the cell.</text>
</comment>
<dbReference type="InterPro" id="IPR020573">
    <property type="entry name" value="UDP_GlcNAc_AcTrfase_non-rep"/>
</dbReference>
<keyword evidence="2 7" id="KW-0441">Lipid A biosynthesis</keyword>
<dbReference type="InterPro" id="IPR011004">
    <property type="entry name" value="Trimer_LpxA-like_sf"/>
</dbReference>
<gene>
    <name evidence="7" type="primary">lpxD</name>
    <name evidence="10" type="ORF">SAMN06295916_1278</name>
</gene>
<dbReference type="GO" id="GO:0103118">
    <property type="term" value="F:UDP-3-O-[(3R)-3-hydroxyacyl]-glucosamine N-acyltransferase activity"/>
    <property type="evidence" value="ECO:0007669"/>
    <property type="project" value="UniProtKB-EC"/>
</dbReference>
<dbReference type="HAMAP" id="MF_00523">
    <property type="entry name" value="LpxD"/>
    <property type="match status" value="1"/>
</dbReference>
<evidence type="ECO:0000256" key="7">
    <source>
        <dbReference type="HAMAP-Rule" id="MF_00523"/>
    </source>
</evidence>
<feature type="domain" description="UDP-3-O-[3-hydroxymyristoyl] glucosamine N-acyltransferase non-repeat region" evidence="9">
    <location>
        <begin position="22"/>
        <end position="93"/>
    </location>
</feature>
<organism evidence="10 11">
    <name type="scientific">Polynucleobacter victoriensis</name>
    <dbReference type="NCBI Taxonomy" id="2049319"/>
    <lineage>
        <taxon>Bacteria</taxon>
        <taxon>Pseudomonadati</taxon>
        <taxon>Pseudomonadota</taxon>
        <taxon>Betaproteobacteria</taxon>
        <taxon>Burkholderiales</taxon>
        <taxon>Burkholderiaceae</taxon>
        <taxon>Polynucleobacter</taxon>
    </lineage>
</organism>
<feature type="active site" description="Proton acceptor" evidence="7">
    <location>
        <position position="248"/>
    </location>
</feature>
<evidence type="ECO:0000313" key="10">
    <source>
        <dbReference type="EMBL" id="SNC71487.1"/>
    </source>
</evidence>
<dbReference type="AlphaFoldDB" id="A0A212TZQ5"/>
<reference evidence="10 11" key="1">
    <citation type="submission" date="2017-06" db="EMBL/GenBank/DDBJ databases">
        <authorList>
            <person name="Kim H.J."/>
            <person name="Triplett B.A."/>
        </authorList>
    </citation>
    <scope>NUCLEOTIDE SEQUENCE [LARGE SCALE GENOMIC DNA]</scope>
    <source>
        <strain evidence="10 11">MWH-VicM1</strain>
    </source>
</reference>
<evidence type="ECO:0000256" key="1">
    <source>
        <dbReference type="ARBA" id="ARBA00022516"/>
    </source>
</evidence>
<dbReference type="EC" id="2.3.1.191" evidence="7"/>
<dbReference type="Proteomes" id="UP000197215">
    <property type="component" value="Unassembled WGS sequence"/>
</dbReference>
<dbReference type="OrthoDB" id="9784739at2"/>
<evidence type="ECO:0000256" key="4">
    <source>
        <dbReference type="ARBA" id="ARBA00022737"/>
    </source>
</evidence>
<dbReference type="GO" id="GO:0009245">
    <property type="term" value="P:lipid A biosynthetic process"/>
    <property type="evidence" value="ECO:0007669"/>
    <property type="project" value="UniProtKB-UniRule"/>
</dbReference>
<keyword evidence="6 7" id="KW-0012">Acyltransferase</keyword>
<proteinExistence type="inferred from homology"/>
<keyword evidence="8" id="KW-0175">Coiled coil</keyword>
<dbReference type="Gene3D" id="2.160.10.10">
    <property type="entry name" value="Hexapeptide repeat proteins"/>
    <property type="match status" value="1"/>
</dbReference>
<evidence type="ECO:0000256" key="8">
    <source>
        <dbReference type="SAM" id="Coils"/>
    </source>
</evidence>
<dbReference type="NCBIfam" id="NF002060">
    <property type="entry name" value="PRK00892.1"/>
    <property type="match status" value="1"/>
</dbReference>
<evidence type="ECO:0000259" key="9">
    <source>
        <dbReference type="Pfam" id="PF04613"/>
    </source>
</evidence>
<dbReference type="UniPathway" id="UPA00973"/>
<evidence type="ECO:0000256" key="2">
    <source>
        <dbReference type="ARBA" id="ARBA00022556"/>
    </source>
</evidence>
<dbReference type="GO" id="GO:0016410">
    <property type="term" value="F:N-acyltransferase activity"/>
    <property type="evidence" value="ECO:0007669"/>
    <property type="project" value="InterPro"/>
</dbReference>
<evidence type="ECO:0000313" key="11">
    <source>
        <dbReference type="Proteomes" id="UP000197215"/>
    </source>
</evidence>
<dbReference type="RefSeq" id="WP_088813228.1">
    <property type="nucleotide sequence ID" value="NZ_FYEX01000002.1"/>
</dbReference>
<feature type="coiled-coil region" evidence="8">
    <location>
        <begin position="326"/>
        <end position="353"/>
    </location>
</feature>
<dbReference type="InterPro" id="IPR007691">
    <property type="entry name" value="LpxD"/>
</dbReference>
<keyword evidence="4 7" id="KW-0677">Repeat</keyword>
<keyword evidence="5 7" id="KW-0443">Lipid metabolism</keyword>
<dbReference type="PANTHER" id="PTHR43378:SF2">
    <property type="entry name" value="UDP-3-O-ACYLGLUCOSAMINE N-ACYLTRANSFERASE 1, MITOCHONDRIAL-RELATED"/>
    <property type="match status" value="1"/>
</dbReference>
<comment type="catalytic activity">
    <reaction evidence="7">
        <text>a UDP-3-O-[(3R)-3-hydroxyacyl]-alpha-D-glucosamine + a (3R)-hydroxyacyl-[ACP] = a UDP-2-N,3-O-bis[(3R)-3-hydroxyacyl]-alpha-D-glucosamine + holo-[ACP] + H(+)</text>
        <dbReference type="Rhea" id="RHEA:53836"/>
        <dbReference type="Rhea" id="RHEA-COMP:9685"/>
        <dbReference type="Rhea" id="RHEA-COMP:9945"/>
        <dbReference type="ChEBI" id="CHEBI:15378"/>
        <dbReference type="ChEBI" id="CHEBI:64479"/>
        <dbReference type="ChEBI" id="CHEBI:78827"/>
        <dbReference type="ChEBI" id="CHEBI:137740"/>
        <dbReference type="ChEBI" id="CHEBI:137748"/>
        <dbReference type="EC" id="2.3.1.191"/>
    </reaction>
</comment>
<protein>
    <recommendedName>
        <fullName evidence="7">UDP-3-O-acylglucosamine N-acyltransferase</fullName>
        <ecNumber evidence="7">2.3.1.191</ecNumber>
    </recommendedName>
</protein>
<keyword evidence="3 7" id="KW-0808">Transferase</keyword>
<dbReference type="NCBIfam" id="TIGR01853">
    <property type="entry name" value="lipid_A_lpxD"/>
    <property type="match status" value="1"/>
</dbReference>
<evidence type="ECO:0000256" key="6">
    <source>
        <dbReference type="ARBA" id="ARBA00023315"/>
    </source>
</evidence>
<name>A0A212TZQ5_9BURK</name>
<comment type="pathway">
    <text evidence="7">Bacterial outer membrane biogenesis; LPS lipid A biosynthesis.</text>
</comment>
<dbReference type="Pfam" id="PF04613">
    <property type="entry name" value="LpxD"/>
    <property type="match status" value="1"/>
</dbReference>
<dbReference type="SUPFAM" id="SSF51161">
    <property type="entry name" value="Trimeric LpxA-like enzymes"/>
    <property type="match status" value="1"/>
</dbReference>
<accession>A0A212TZQ5</accession>
<dbReference type="InterPro" id="IPR018357">
    <property type="entry name" value="Hexapep_transf_CS"/>
</dbReference>